<sequence>MKTTRIVKHAVAASAMAGAVVMALPGAAQADTLSGWIGTTFPPVNGVTYLHQSTIINAPSLIAQSKIYTVTGQAVAPGDIGVRARLFKSGALCEAVDYRYNIDPAPELTYGTTAQCGTGWYNSHGYVAAWDGVSTYKQFVTFPTDPLYYTAPAARSARAAAPETIEVESGTNEKGQTYGSGEAVEIESDLPELVAAIGTNGEIGYVARADLGAVAADPTAAVQEVATPRTVPLYDKDGSTVVGEFTFS</sequence>
<feature type="signal peptide" evidence="1">
    <location>
        <begin position="1"/>
        <end position="30"/>
    </location>
</feature>
<organism evidence="2 3">
    <name type="scientific">Rhodococcus wratislaviensis</name>
    <name type="common">Tsukamurella wratislaviensis</name>
    <dbReference type="NCBI Taxonomy" id="44752"/>
    <lineage>
        <taxon>Bacteria</taxon>
        <taxon>Bacillati</taxon>
        <taxon>Actinomycetota</taxon>
        <taxon>Actinomycetes</taxon>
        <taxon>Mycobacteriales</taxon>
        <taxon>Nocardiaceae</taxon>
        <taxon>Rhodococcus</taxon>
    </lineage>
</organism>
<dbReference type="RefSeq" id="WP_124391299.1">
    <property type="nucleotide sequence ID" value="NZ_BHYM01000022.1"/>
</dbReference>
<evidence type="ECO:0000313" key="2">
    <source>
        <dbReference type="EMBL" id="GCE38787.1"/>
    </source>
</evidence>
<reference evidence="2 3" key="1">
    <citation type="submission" date="2018-11" db="EMBL/GenBank/DDBJ databases">
        <title>Microbial catabolism of amino acid.</title>
        <authorList>
            <person name="Hibi M."/>
            <person name="Ogawa J."/>
        </authorList>
    </citation>
    <scope>NUCLEOTIDE SEQUENCE [LARGE SCALE GENOMIC DNA]</scope>
    <source>
        <strain evidence="2 3">C31-06</strain>
    </source>
</reference>
<keyword evidence="3" id="KW-1185">Reference proteome</keyword>
<evidence type="ECO:0000313" key="3">
    <source>
        <dbReference type="Proteomes" id="UP000287519"/>
    </source>
</evidence>
<dbReference type="Proteomes" id="UP000287519">
    <property type="component" value="Unassembled WGS sequence"/>
</dbReference>
<dbReference type="AlphaFoldDB" id="A0A402C5F6"/>
<name>A0A402C5F6_RHOWR</name>
<gene>
    <name evidence="2" type="ORF">Rhow_002311</name>
</gene>
<accession>A0A402C5F6</accession>
<comment type="caution">
    <text evidence="2">The sequence shown here is derived from an EMBL/GenBank/DDBJ whole genome shotgun (WGS) entry which is preliminary data.</text>
</comment>
<protein>
    <submittedName>
        <fullName evidence="2">Uncharacterized protein</fullName>
    </submittedName>
</protein>
<feature type="chain" id="PRO_5019259210" evidence="1">
    <location>
        <begin position="31"/>
        <end position="248"/>
    </location>
</feature>
<dbReference type="EMBL" id="BHYM01000022">
    <property type="protein sequence ID" value="GCE38787.1"/>
    <property type="molecule type" value="Genomic_DNA"/>
</dbReference>
<proteinExistence type="predicted"/>
<evidence type="ECO:0000256" key="1">
    <source>
        <dbReference type="SAM" id="SignalP"/>
    </source>
</evidence>
<dbReference type="OrthoDB" id="4451614at2"/>
<keyword evidence="1" id="KW-0732">Signal</keyword>